<feature type="transmembrane region" description="Helical" evidence="6">
    <location>
        <begin position="207"/>
        <end position="229"/>
    </location>
</feature>
<dbReference type="EMBL" id="LVCJ01000064">
    <property type="protein sequence ID" value="OAL31256.1"/>
    <property type="molecule type" value="Genomic_DNA"/>
</dbReference>
<evidence type="ECO:0000256" key="1">
    <source>
        <dbReference type="ARBA" id="ARBA00004141"/>
    </source>
</evidence>
<comment type="subcellular location">
    <subcellularLocation>
        <location evidence="1">Membrane</location>
        <topology evidence="1">Multi-pass membrane protein</topology>
    </subcellularLocation>
</comment>
<keyword evidence="8" id="KW-1185">Reference proteome</keyword>
<evidence type="ECO:0000256" key="3">
    <source>
        <dbReference type="ARBA" id="ARBA00022692"/>
    </source>
</evidence>
<feature type="transmembrane region" description="Helical" evidence="6">
    <location>
        <begin position="45"/>
        <end position="66"/>
    </location>
</feature>
<proteinExistence type="inferred from homology"/>
<keyword evidence="5 6" id="KW-0472">Membrane</keyword>
<dbReference type="InterPro" id="IPR000791">
    <property type="entry name" value="Gpr1/Fun34/SatP-like"/>
</dbReference>
<feature type="transmembrane region" description="Helical" evidence="6">
    <location>
        <begin position="241"/>
        <end position="261"/>
    </location>
</feature>
<evidence type="ECO:0000256" key="6">
    <source>
        <dbReference type="SAM" id="Phobius"/>
    </source>
</evidence>
<keyword evidence="4 6" id="KW-1133">Transmembrane helix</keyword>
<gene>
    <name evidence="7" type="ORF">AYO20_08311</name>
</gene>
<dbReference type="GeneID" id="34591717"/>
<feature type="transmembrane region" description="Helical" evidence="6">
    <location>
        <begin position="177"/>
        <end position="200"/>
    </location>
</feature>
<organism evidence="7 8">
    <name type="scientific">Fonsecaea nubica</name>
    <dbReference type="NCBI Taxonomy" id="856822"/>
    <lineage>
        <taxon>Eukaryota</taxon>
        <taxon>Fungi</taxon>
        <taxon>Dikarya</taxon>
        <taxon>Ascomycota</taxon>
        <taxon>Pezizomycotina</taxon>
        <taxon>Eurotiomycetes</taxon>
        <taxon>Chaetothyriomycetidae</taxon>
        <taxon>Chaetothyriales</taxon>
        <taxon>Herpotrichiellaceae</taxon>
        <taxon>Fonsecaea</taxon>
    </lineage>
</organism>
<dbReference type="OrthoDB" id="3648309at2759"/>
<name>A0A178CP94_9EURO</name>
<comment type="similarity">
    <text evidence="2">Belongs to the acetate uptake transporter (AceTr) (TC 2.A.96) family.</text>
</comment>
<sequence>MEKETPDQMTRIAREISMSPSTYEKIYLSPPNSDTRELRKAFANPTPLCLLGFIMSLGPLSCDLMGWRGAGGNGSSSIGVFFFMGGLLMTIGGVGEFILGNSYPFIVFCGFGGWWLSFGATLKPSFGAYGNYSPDPTDPAAGLSTTGFLAGFGMSTYREDRVSPFFTWRVFEEHIRLTFGVLYLGFFLLFMALFCLVCLICALKLNICLVIIHSTLVICFCLLTGSFWHSAEVGTEVASKLLIAGGAFGFVSTAAAGYLFLSQMLLTVEFPVSLPVGDLSSLFARHHNQIKGKAQGVDP</sequence>
<dbReference type="GO" id="GO:0015123">
    <property type="term" value="F:acetate transmembrane transporter activity"/>
    <property type="evidence" value="ECO:0007669"/>
    <property type="project" value="TreeGrafter"/>
</dbReference>
<evidence type="ECO:0000313" key="8">
    <source>
        <dbReference type="Proteomes" id="UP000185904"/>
    </source>
</evidence>
<evidence type="ECO:0000256" key="2">
    <source>
        <dbReference type="ARBA" id="ARBA00005587"/>
    </source>
</evidence>
<reference evidence="7 8" key="1">
    <citation type="submission" date="2016-03" db="EMBL/GenBank/DDBJ databases">
        <title>The draft genome sequence of Fonsecaea nubica causative agent of cutaneous subcutaneous infection in human host.</title>
        <authorList>
            <person name="Costa F."/>
            <person name="Sybren D.H."/>
            <person name="Raittz R.T."/>
            <person name="Weiss V.A."/>
            <person name="Leao A.C."/>
            <person name="Gomes R."/>
            <person name="De Souza E.M."/>
            <person name="Pedrosa F.O."/>
            <person name="Steffens M.B."/>
            <person name="Bombassaro A."/>
            <person name="Tadra-Sfeir M.Z."/>
            <person name="Moreno L.F."/>
            <person name="Najafzadeh M.J."/>
            <person name="Felipe M.S."/>
            <person name="Teixeira M."/>
            <person name="Sun J."/>
            <person name="Xi L."/>
            <person name="Castro M.A."/>
            <person name="Vicente V.A."/>
        </authorList>
    </citation>
    <scope>NUCLEOTIDE SEQUENCE [LARGE SCALE GENOMIC DNA]</scope>
    <source>
        <strain evidence="7 8">CBS 269.64</strain>
    </source>
</reference>
<dbReference type="AlphaFoldDB" id="A0A178CP94"/>
<dbReference type="PANTHER" id="PTHR31123">
    <property type="entry name" value="ACCUMULATION OF DYADS PROTEIN 2-RELATED"/>
    <property type="match status" value="1"/>
</dbReference>
<evidence type="ECO:0000256" key="5">
    <source>
        <dbReference type="ARBA" id="ARBA00023136"/>
    </source>
</evidence>
<dbReference type="RefSeq" id="XP_022497448.1">
    <property type="nucleotide sequence ID" value="XM_022646590.1"/>
</dbReference>
<dbReference type="GO" id="GO:0005886">
    <property type="term" value="C:plasma membrane"/>
    <property type="evidence" value="ECO:0007669"/>
    <property type="project" value="TreeGrafter"/>
</dbReference>
<feature type="transmembrane region" description="Helical" evidence="6">
    <location>
        <begin position="105"/>
        <end position="126"/>
    </location>
</feature>
<dbReference type="PANTHER" id="PTHR31123:SF4">
    <property type="entry name" value="PROTEIN ALCS"/>
    <property type="match status" value="1"/>
</dbReference>
<protein>
    <recommendedName>
        <fullName evidence="9">Protein alcS</fullName>
    </recommendedName>
</protein>
<accession>A0A178CP94</accession>
<evidence type="ECO:0008006" key="9">
    <source>
        <dbReference type="Google" id="ProtNLM"/>
    </source>
</evidence>
<dbReference type="Pfam" id="PF01184">
    <property type="entry name" value="Gpr1_Fun34_YaaH"/>
    <property type="match status" value="2"/>
</dbReference>
<evidence type="ECO:0000313" key="7">
    <source>
        <dbReference type="EMBL" id="OAL31256.1"/>
    </source>
</evidence>
<dbReference type="Proteomes" id="UP000185904">
    <property type="component" value="Unassembled WGS sequence"/>
</dbReference>
<dbReference type="InterPro" id="IPR051633">
    <property type="entry name" value="AceTr"/>
</dbReference>
<feature type="transmembrane region" description="Helical" evidence="6">
    <location>
        <begin position="78"/>
        <end position="99"/>
    </location>
</feature>
<comment type="caution">
    <text evidence="7">The sequence shown here is derived from an EMBL/GenBank/DDBJ whole genome shotgun (WGS) entry which is preliminary data.</text>
</comment>
<evidence type="ECO:0000256" key="4">
    <source>
        <dbReference type="ARBA" id="ARBA00022989"/>
    </source>
</evidence>
<keyword evidence="3 6" id="KW-0812">Transmembrane</keyword>